<organism evidence="1 2">
    <name type="scientific">Smallanthus sonchifolius</name>
    <dbReference type="NCBI Taxonomy" id="185202"/>
    <lineage>
        <taxon>Eukaryota</taxon>
        <taxon>Viridiplantae</taxon>
        <taxon>Streptophyta</taxon>
        <taxon>Embryophyta</taxon>
        <taxon>Tracheophyta</taxon>
        <taxon>Spermatophyta</taxon>
        <taxon>Magnoliopsida</taxon>
        <taxon>eudicotyledons</taxon>
        <taxon>Gunneridae</taxon>
        <taxon>Pentapetalae</taxon>
        <taxon>asterids</taxon>
        <taxon>campanulids</taxon>
        <taxon>Asterales</taxon>
        <taxon>Asteraceae</taxon>
        <taxon>Asteroideae</taxon>
        <taxon>Heliantheae alliance</taxon>
        <taxon>Millerieae</taxon>
        <taxon>Smallanthus</taxon>
    </lineage>
</organism>
<name>A0ACB8YPF1_9ASTR</name>
<evidence type="ECO:0000313" key="2">
    <source>
        <dbReference type="Proteomes" id="UP001056120"/>
    </source>
</evidence>
<proteinExistence type="predicted"/>
<gene>
    <name evidence="1" type="ORF">L1987_81060</name>
</gene>
<sequence length="91" mass="10097">MANYVSTLDYPQTLPIGPKTILISVKWLIMSRLSSNATNWVKGDDQLSKMANYVSTLNYPHTLPTESKTSGWCISSLEKQKTCSNAVEVAE</sequence>
<reference evidence="1 2" key="2">
    <citation type="journal article" date="2022" name="Mol. Ecol. Resour.">
        <title>The genomes of chicory, endive, great burdock and yacon provide insights into Asteraceae paleo-polyploidization history and plant inulin production.</title>
        <authorList>
            <person name="Fan W."/>
            <person name="Wang S."/>
            <person name="Wang H."/>
            <person name="Wang A."/>
            <person name="Jiang F."/>
            <person name="Liu H."/>
            <person name="Zhao H."/>
            <person name="Xu D."/>
            <person name="Zhang Y."/>
        </authorList>
    </citation>
    <scope>NUCLEOTIDE SEQUENCE [LARGE SCALE GENOMIC DNA]</scope>
    <source>
        <strain evidence="2">cv. Yunnan</strain>
        <tissue evidence="1">Leaves</tissue>
    </source>
</reference>
<evidence type="ECO:0000313" key="1">
    <source>
        <dbReference type="EMBL" id="KAI3687365.1"/>
    </source>
</evidence>
<keyword evidence="2" id="KW-1185">Reference proteome</keyword>
<accession>A0ACB8YPF1</accession>
<dbReference type="Proteomes" id="UP001056120">
    <property type="component" value="Linkage Group LG27"/>
</dbReference>
<comment type="caution">
    <text evidence="1">The sequence shown here is derived from an EMBL/GenBank/DDBJ whole genome shotgun (WGS) entry which is preliminary data.</text>
</comment>
<protein>
    <submittedName>
        <fullName evidence="1">Uncharacterized protein</fullName>
    </submittedName>
</protein>
<reference evidence="2" key="1">
    <citation type="journal article" date="2022" name="Mol. Ecol. Resour.">
        <title>The genomes of chicory, endive, great burdock and yacon provide insights into Asteraceae palaeo-polyploidization history and plant inulin production.</title>
        <authorList>
            <person name="Fan W."/>
            <person name="Wang S."/>
            <person name="Wang H."/>
            <person name="Wang A."/>
            <person name="Jiang F."/>
            <person name="Liu H."/>
            <person name="Zhao H."/>
            <person name="Xu D."/>
            <person name="Zhang Y."/>
        </authorList>
    </citation>
    <scope>NUCLEOTIDE SEQUENCE [LARGE SCALE GENOMIC DNA]</scope>
    <source>
        <strain evidence="2">cv. Yunnan</strain>
    </source>
</reference>
<dbReference type="EMBL" id="CM042044">
    <property type="protein sequence ID" value="KAI3687365.1"/>
    <property type="molecule type" value="Genomic_DNA"/>
</dbReference>